<dbReference type="NCBIfam" id="NF041023">
    <property type="entry name" value="PP0621_fam"/>
    <property type="match status" value="1"/>
</dbReference>
<reference evidence="2 3" key="1">
    <citation type="submission" date="2019-07" db="EMBL/GenBank/DDBJ databases">
        <title>The pathways for chlorine oxyanion respiration interact through the shared metabolite chlorate.</title>
        <authorList>
            <person name="Barnum T.P."/>
            <person name="Cheng Y."/>
            <person name="Hill K.A."/>
            <person name="Lucas L.N."/>
            <person name="Carlson H.K."/>
            <person name="Coates J.D."/>
        </authorList>
    </citation>
    <scope>NUCLEOTIDE SEQUENCE [LARGE SCALE GENOMIC DNA]</scope>
    <source>
        <strain evidence="2 3">SFB-3</strain>
    </source>
</reference>
<feature type="region of interest" description="Disordered" evidence="1">
    <location>
        <begin position="23"/>
        <end position="46"/>
    </location>
</feature>
<sequence>MSKLLVFLLVLFAIYWVRRMLSKPKHPPGAGPRSGASRNRAGQTQASTRMLSCQRCGVHVPESEGVRVGGEFFCCEAHARGRDES</sequence>
<gene>
    <name evidence="2" type="ORF">FHP91_18725</name>
</gene>
<protein>
    <recommendedName>
        <fullName evidence="4">Preprotein translocase subunit YajC</fullName>
    </recommendedName>
</protein>
<keyword evidence="3" id="KW-1185">Reference proteome</keyword>
<evidence type="ECO:0000256" key="1">
    <source>
        <dbReference type="SAM" id="MobiDB-lite"/>
    </source>
</evidence>
<evidence type="ECO:0000313" key="3">
    <source>
        <dbReference type="Proteomes" id="UP000319502"/>
    </source>
</evidence>
<comment type="caution">
    <text evidence="2">The sequence shown here is derived from an EMBL/GenBank/DDBJ whole genome shotgun (WGS) entry which is preliminary data.</text>
</comment>
<dbReference type="Proteomes" id="UP000319502">
    <property type="component" value="Unassembled WGS sequence"/>
</dbReference>
<dbReference type="RefSeq" id="WP_144311021.1">
    <property type="nucleotide sequence ID" value="NZ_VMNK01000018.1"/>
</dbReference>
<dbReference type="EMBL" id="VMNK01000018">
    <property type="protein sequence ID" value="TVO51931.1"/>
    <property type="molecule type" value="Genomic_DNA"/>
</dbReference>
<dbReference type="InterPro" id="IPR049708">
    <property type="entry name" value="PP0621-like"/>
</dbReference>
<dbReference type="OrthoDB" id="9814432at2"/>
<accession>A0A557QG92</accession>
<dbReference type="AlphaFoldDB" id="A0A557QG92"/>
<proteinExistence type="predicted"/>
<feature type="compositionally biased region" description="Polar residues" evidence="1">
    <location>
        <begin position="36"/>
        <end position="46"/>
    </location>
</feature>
<dbReference type="Gene3D" id="2.30.170.10">
    <property type="match status" value="1"/>
</dbReference>
<name>A0A557QG92_9RHOO</name>
<evidence type="ECO:0000313" key="2">
    <source>
        <dbReference type="EMBL" id="TVO51931.1"/>
    </source>
</evidence>
<evidence type="ECO:0008006" key="4">
    <source>
        <dbReference type="Google" id="ProtNLM"/>
    </source>
</evidence>
<organism evidence="2 3">
    <name type="scientific">Denitromonas halophila</name>
    <dbReference type="NCBI Taxonomy" id="1629404"/>
    <lineage>
        <taxon>Bacteria</taxon>
        <taxon>Pseudomonadati</taxon>
        <taxon>Pseudomonadota</taxon>
        <taxon>Betaproteobacteria</taxon>
        <taxon>Rhodocyclales</taxon>
        <taxon>Zoogloeaceae</taxon>
        <taxon>Denitromonas</taxon>
    </lineage>
</organism>